<dbReference type="GO" id="GO:0008270">
    <property type="term" value="F:zinc ion binding"/>
    <property type="evidence" value="ECO:0007669"/>
    <property type="project" value="InterPro"/>
</dbReference>
<evidence type="ECO:0000313" key="10">
    <source>
        <dbReference type="Proteomes" id="UP000531216"/>
    </source>
</evidence>
<dbReference type="EMBL" id="JACIDO010000012">
    <property type="protein sequence ID" value="MBB3937817.1"/>
    <property type="molecule type" value="Genomic_DNA"/>
</dbReference>
<keyword evidence="3" id="KW-0964">Secreted</keyword>
<dbReference type="InterPro" id="IPR001818">
    <property type="entry name" value="Pept_M10_metallopeptidase"/>
</dbReference>
<dbReference type="SUPFAM" id="SSF51120">
    <property type="entry name" value="beta-Roll"/>
    <property type="match status" value="2"/>
</dbReference>
<evidence type="ECO:0000256" key="5">
    <source>
        <dbReference type="ARBA" id="ARBA00022723"/>
    </source>
</evidence>
<dbReference type="PRINTS" id="PR00313">
    <property type="entry name" value="CABNDNGRPT"/>
</dbReference>
<dbReference type="GO" id="GO:0031012">
    <property type="term" value="C:extracellular matrix"/>
    <property type="evidence" value="ECO:0007669"/>
    <property type="project" value="InterPro"/>
</dbReference>
<dbReference type="Pfam" id="PF00413">
    <property type="entry name" value="Peptidase_M10"/>
    <property type="match status" value="1"/>
</dbReference>
<evidence type="ECO:0000256" key="6">
    <source>
        <dbReference type="ARBA" id="ARBA00022801"/>
    </source>
</evidence>
<keyword evidence="5" id="KW-0479">Metal-binding</keyword>
<accession>A0A7W6FX78</accession>
<keyword evidence="7" id="KW-0862">Zinc</keyword>
<dbReference type="PANTHER" id="PTHR38340">
    <property type="entry name" value="S-LAYER PROTEIN"/>
    <property type="match status" value="1"/>
</dbReference>
<protein>
    <submittedName>
        <fullName evidence="9">Ca2+-binding RTX toxin-like protein</fullName>
    </submittedName>
</protein>
<evidence type="ECO:0000256" key="3">
    <source>
        <dbReference type="ARBA" id="ARBA00022525"/>
    </source>
</evidence>
<keyword evidence="4" id="KW-0645">Protease</keyword>
<comment type="similarity">
    <text evidence="2">Belongs to the peptidase M10B family.</text>
</comment>
<feature type="domain" description="Peptidase metallopeptidase" evidence="8">
    <location>
        <begin position="22"/>
        <end position="173"/>
    </location>
</feature>
<keyword evidence="6" id="KW-0378">Hydrolase</keyword>
<dbReference type="GO" id="GO:0005576">
    <property type="term" value="C:extracellular region"/>
    <property type="evidence" value="ECO:0007669"/>
    <property type="project" value="UniProtKB-SubCell"/>
</dbReference>
<dbReference type="GO" id="GO:0005509">
    <property type="term" value="F:calcium ion binding"/>
    <property type="evidence" value="ECO:0007669"/>
    <property type="project" value="InterPro"/>
</dbReference>
<dbReference type="Proteomes" id="UP000531216">
    <property type="component" value="Unassembled WGS sequence"/>
</dbReference>
<dbReference type="Pfam" id="PF00353">
    <property type="entry name" value="HemolysinCabind"/>
    <property type="match status" value="3"/>
</dbReference>
<gene>
    <name evidence="9" type="ORF">GGR05_003986</name>
</gene>
<dbReference type="PRINTS" id="PR00138">
    <property type="entry name" value="MATRIXIN"/>
</dbReference>
<evidence type="ECO:0000256" key="7">
    <source>
        <dbReference type="ARBA" id="ARBA00022833"/>
    </source>
</evidence>
<evidence type="ECO:0000259" key="8">
    <source>
        <dbReference type="SMART" id="SM00235"/>
    </source>
</evidence>
<dbReference type="InterPro" id="IPR021190">
    <property type="entry name" value="Pept_M10A"/>
</dbReference>
<dbReference type="InterPro" id="IPR006026">
    <property type="entry name" value="Peptidase_Metallo"/>
</dbReference>
<dbReference type="InterPro" id="IPR001343">
    <property type="entry name" value="Hemolysn_Ca-bd"/>
</dbReference>
<keyword evidence="10" id="KW-1185">Reference proteome</keyword>
<dbReference type="SMART" id="SM00235">
    <property type="entry name" value="ZnMc"/>
    <property type="match status" value="1"/>
</dbReference>
<dbReference type="OrthoDB" id="733404at2"/>
<dbReference type="Gene3D" id="2.150.10.10">
    <property type="entry name" value="Serralysin-like metalloprotease, C-terminal"/>
    <property type="match status" value="2"/>
</dbReference>
<reference evidence="9 10" key="1">
    <citation type="submission" date="2020-08" db="EMBL/GenBank/DDBJ databases">
        <title>Genomic Encyclopedia of Type Strains, Phase IV (KMG-IV): sequencing the most valuable type-strain genomes for metagenomic binning, comparative biology and taxonomic classification.</title>
        <authorList>
            <person name="Goeker M."/>
        </authorList>
    </citation>
    <scope>NUCLEOTIDE SEQUENCE [LARGE SCALE GENOMIC DNA]</scope>
    <source>
        <strain evidence="9 10">DSM 25024</strain>
    </source>
</reference>
<evidence type="ECO:0000256" key="2">
    <source>
        <dbReference type="ARBA" id="ARBA00009490"/>
    </source>
</evidence>
<organism evidence="9 10">
    <name type="scientific">Aureimonas phyllosphaerae</name>
    <dbReference type="NCBI Taxonomy" id="1166078"/>
    <lineage>
        <taxon>Bacteria</taxon>
        <taxon>Pseudomonadati</taxon>
        <taxon>Pseudomonadota</taxon>
        <taxon>Alphaproteobacteria</taxon>
        <taxon>Hyphomicrobiales</taxon>
        <taxon>Aurantimonadaceae</taxon>
        <taxon>Aureimonas</taxon>
    </lineage>
</organism>
<dbReference type="AlphaFoldDB" id="A0A7W6FX78"/>
<dbReference type="SUPFAM" id="SSF55486">
    <property type="entry name" value="Metalloproteases ('zincins'), catalytic domain"/>
    <property type="match status" value="1"/>
</dbReference>
<dbReference type="RefSeq" id="WP_090965571.1">
    <property type="nucleotide sequence ID" value="NZ_FOOA01000019.1"/>
</dbReference>
<dbReference type="GO" id="GO:0004222">
    <property type="term" value="F:metalloendopeptidase activity"/>
    <property type="evidence" value="ECO:0007669"/>
    <property type="project" value="InterPro"/>
</dbReference>
<dbReference type="InterPro" id="IPR024079">
    <property type="entry name" value="MetalloPept_cat_dom_sf"/>
</dbReference>
<dbReference type="PANTHER" id="PTHR38340:SF1">
    <property type="entry name" value="S-LAYER PROTEIN"/>
    <property type="match status" value="1"/>
</dbReference>
<proteinExistence type="inferred from homology"/>
<comment type="subcellular location">
    <subcellularLocation>
        <location evidence="1">Secreted</location>
    </subcellularLocation>
</comment>
<dbReference type="InterPro" id="IPR050557">
    <property type="entry name" value="RTX_toxin/Mannuronan_C5-epim"/>
</dbReference>
<sequence>MAATPLTGTKWGDSGLAGTPAGTVTWSFDVTGSRYYAYDDIIASEAYRSLVRLAFDAWEKVAAIDFVEVGSGPADIQVGLDAIDGRGGTIGQAVWYYQGSVTTHAEIAVDSAETWSPFVPGGSNFYGMMVHEIGHTIGLEHSDDPASIMYPIASAYMSFSNADLAAIQALYGPAPEVGRLVYGTSASDLLMGASGNDTVYGYEGADNLFGYAGYDLISGNQGNDQIFGGQGNDVVYGGRDQDTVAGNLGNDTVYGDLGNDTVYGGQGDDLVYGGRGDDLVSGDLGNDTLVGGFGNDWLAGRAGADVFSFEAGQGDDVIVDFNAAEGDRLVLSGQTYTTAQVNGSEVLTLSGGGTITLLGVGTAPLDVAALA</sequence>
<evidence type="ECO:0000313" key="9">
    <source>
        <dbReference type="EMBL" id="MBB3937817.1"/>
    </source>
</evidence>
<evidence type="ECO:0000256" key="4">
    <source>
        <dbReference type="ARBA" id="ARBA00022670"/>
    </source>
</evidence>
<name>A0A7W6FX78_9HYPH</name>
<dbReference type="GO" id="GO:0006508">
    <property type="term" value="P:proteolysis"/>
    <property type="evidence" value="ECO:0007669"/>
    <property type="project" value="UniProtKB-KW"/>
</dbReference>
<evidence type="ECO:0000256" key="1">
    <source>
        <dbReference type="ARBA" id="ARBA00004613"/>
    </source>
</evidence>
<dbReference type="Gene3D" id="3.40.390.10">
    <property type="entry name" value="Collagenase (Catalytic Domain)"/>
    <property type="match status" value="1"/>
</dbReference>
<dbReference type="InterPro" id="IPR011049">
    <property type="entry name" value="Serralysin-like_metalloprot_C"/>
</dbReference>
<comment type="caution">
    <text evidence="9">The sequence shown here is derived from an EMBL/GenBank/DDBJ whole genome shotgun (WGS) entry which is preliminary data.</text>
</comment>